<dbReference type="Proteomes" id="UP000655225">
    <property type="component" value="Unassembled WGS sequence"/>
</dbReference>
<reference evidence="2 3" key="1">
    <citation type="submission" date="2020-04" db="EMBL/GenBank/DDBJ databases">
        <title>Plant Genome Project.</title>
        <authorList>
            <person name="Zhang R.-G."/>
        </authorList>
    </citation>
    <scope>NUCLEOTIDE SEQUENCE [LARGE SCALE GENOMIC DNA]</scope>
    <source>
        <strain evidence="2">YNK0</strain>
        <tissue evidence="2">Leaf</tissue>
    </source>
</reference>
<organism evidence="2 3">
    <name type="scientific">Tetracentron sinense</name>
    <name type="common">Spur-leaf</name>
    <dbReference type="NCBI Taxonomy" id="13715"/>
    <lineage>
        <taxon>Eukaryota</taxon>
        <taxon>Viridiplantae</taxon>
        <taxon>Streptophyta</taxon>
        <taxon>Embryophyta</taxon>
        <taxon>Tracheophyta</taxon>
        <taxon>Spermatophyta</taxon>
        <taxon>Magnoliopsida</taxon>
        <taxon>Trochodendrales</taxon>
        <taxon>Trochodendraceae</taxon>
        <taxon>Tetracentron</taxon>
    </lineage>
</organism>
<dbReference type="AlphaFoldDB" id="A0A834ZUN9"/>
<evidence type="ECO:0000313" key="3">
    <source>
        <dbReference type="Proteomes" id="UP000655225"/>
    </source>
</evidence>
<accession>A0A834ZUN9</accession>
<evidence type="ECO:0000256" key="1">
    <source>
        <dbReference type="SAM" id="MobiDB-lite"/>
    </source>
</evidence>
<feature type="compositionally biased region" description="Basic and acidic residues" evidence="1">
    <location>
        <begin position="76"/>
        <end position="93"/>
    </location>
</feature>
<dbReference type="OrthoDB" id="955245at2759"/>
<dbReference type="EMBL" id="JABCRI010000003">
    <property type="protein sequence ID" value="KAF8409611.1"/>
    <property type="molecule type" value="Genomic_DNA"/>
</dbReference>
<proteinExistence type="predicted"/>
<dbReference type="OMA" id="DHGMERA"/>
<name>A0A834ZUN9_TETSI</name>
<evidence type="ECO:0000313" key="2">
    <source>
        <dbReference type="EMBL" id="KAF8409611.1"/>
    </source>
</evidence>
<sequence length="100" mass="11434">MHRVLISKFLINVVGLNAQRYSQRKEDDDHNHDHGMERARSTAEEFSRVAKEKAESVRQTAKEAWEGVKETAAGESDPHSAEQKYKETIEKGNYDNMGDD</sequence>
<feature type="compositionally biased region" description="Basic and acidic residues" evidence="1">
    <location>
        <begin position="23"/>
        <end position="69"/>
    </location>
</feature>
<keyword evidence="3" id="KW-1185">Reference proteome</keyword>
<feature type="region of interest" description="Disordered" evidence="1">
    <location>
        <begin position="22"/>
        <end position="100"/>
    </location>
</feature>
<comment type="caution">
    <text evidence="2">The sequence shown here is derived from an EMBL/GenBank/DDBJ whole genome shotgun (WGS) entry which is preliminary data.</text>
</comment>
<protein>
    <submittedName>
        <fullName evidence="2">Uncharacterized protein</fullName>
    </submittedName>
</protein>
<gene>
    <name evidence="2" type="ORF">HHK36_005689</name>
</gene>